<protein>
    <recommendedName>
        <fullName evidence="4">SHSP domain-containing protein</fullName>
    </recommendedName>
</protein>
<organism evidence="5 6">
    <name type="scientific">Acorus gramineus</name>
    <name type="common">Dwarf sweet flag</name>
    <dbReference type="NCBI Taxonomy" id="55184"/>
    <lineage>
        <taxon>Eukaryota</taxon>
        <taxon>Viridiplantae</taxon>
        <taxon>Streptophyta</taxon>
        <taxon>Embryophyta</taxon>
        <taxon>Tracheophyta</taxon>
        <taxon>Spermatophyta</taxon>
        <taxon>Magnoliopsida</taxon>
        <taxon>Liliopsida</taxon>
        <taxon>Acoraceae</taxon>
        <taxon>Acorus</taxon>
    </lineage>
</organism>
<reference evidence="5" key="2">
    <citation type="submission" date="2023-06" db="EMBL/GenBank/DDBJ databases">
        <authorList>
            <person name="Ma L."/>
            <person name="Liu K.-W."/>
            <person name="Li Z."/>
            <person name="Hsiao Y.-Y."/>
            <person name="Qi Y."/>
            <person name="Fu T."/>
            <person name="Tang G."/>
            <person name="Zhang D."/>
            <person name="Sun W.-H."/>
            <person name="Liu D.-K."/>
            <person name="Li Y."/>
            <person name="Chen G.-Z."/>
            <person name="Liu X.-D."/>
            <person name="Liao X.-Y."/>
            <person name="Jiang Y.-T."/>
            <person name="Yu X."/>
            <person name="Hao Y."/>
            <person name="Huang J."/>
            <person name="Zhao X.-W."/>
            <person name="Ke S."/>
            <person name="Chen Y.-Y."/>
            <person name="Wu W.-L."/>
            <person name="Hsu J.-L."/>
            <person name="Lin Y.-F."/>
            <person name="Huang M.-D."/>
            <person name="Li C.-Y."/>
            <person name="Huang L."/>
            <person name="Wang Z.-W."/>
            <person name="Zhao X."/>
            <person name="Zhong W.-Y."/>
            <person name="Peng D.-H."/>
            <person name="Ahmad S."/>
            <person name="Lan S."/>
            <person name="Zhang J.-S."/>
            <person name="Tsai W.-C."/>
            <person name="Van De Peer Y."/>
            <person name="Liu Z.-J."/>
        </authorList>
    </citation>
    <scope>NUCLEOTIDE SEQUENCE</scope>
    <source>
        <strain evidence="5">SCP</strain>
        <tissue evidence="5">Leaves</tissue>
    </source>
</reference>
<evidence type="ECO:0000256" key="1">
    <source>
        <dbReference type="ARBA" id="ARBA00023016"/>
    </source>
</evidence>
<dbReference type="Gene3D" id="2.60.40.790">
    <property type="match status" value="1"/>
</dbReference>
<accession>A0AAV9ADE5</accession>
<dbReference type="EMBL" id="JAUJYN010000010">
    <property type="protein sequence ID" value="KAK1262099.1"/>
    <property type="molecule type" value="Genomic_DNA"/>
</dbReference>
<dbReference type="CDD" id="cd06464">
    <property type="entry name" value="ACD_sHsps-like"/>
    <property type="match status" value="1"/>
</dbReference>
<comment type="similarity">
    <text evidence="2 3">Belongs to the small heat shock protein (HSP20) family.</text>
</comment>
<evidence type="ECO:0000256" key="2">
    <source>
        <dbReference type="PROSITE-ProRule" id="PRU00285"/>
    </source>
</evidence>
<dbReference type="InterPro" id="IPR002068">
    <property type="entry name" value="A-crystallin/Hsp20_dom"/>
</dbReference>
<feature type="domain" description="SHSP" evidence="4">
    <location>
        <begin position="125"/>
        <end position="231"/>
    </location>
</feature>
<dbReference type="GO" id="GO:0009408">
    <property type="term" value="P:response to heat"/>
    <property type="evidence" value="ECO:0007669"/>
    <property type="project" value="InterPro"/>
</dbReference>
<dbReference type="PROSITE" id="PS01031">
    <property type="entry name" value="SHSP"/>
    <property type="match status" value="1"/>
</dbReference>
<name>A0AAV9ADE5_ACOGR</name>
<dbReference type="InterPro" id="IPR008978">
    <property type="entry name" value="HSP20-like_chaperone"/>
</dbReference>
<reference evidence="5" key="1">
    <citation type="journal article" date="2023" name="Nat. Commun.">
        <title>Diploid and tetraploid genomes of Acorus and the evolution of monocots.</title>
        <authorList>
            <person name="Ma L."/>
            <person name="Liu K.W."/>
            <person name="Li Z."/>
            <person name="Hsiao Y.Y."/>
            <person name="Qi Y."/>
            <person name="Fu T."/>
            <person name="Tang G.D."/>
            <person name="Zhang D."/>
            <person name="Sun W.H."/>
            <person name="Liu D.K."/>
            <person name="Li Y."/>
            <person name="Chen G.Z."/>
            <person name="Liu X.D."/>
            <person name="Liao X.Y."/>
            <person name="Jiang Y.T."/>
            <person name="Yu X."/>
            <person name="Hao Y."/>
            <person name="Huang J."/>
            <person name="Zhao X.W."/>
            <person name="Ke S."/>
            <person name="Chen Y.Y."/>
            <person name="Wu W.L."/>
            <person name="Hsu J.L."/>
            <person name="Lin Y.F."/>
            <person name="Huang M.D."/>
            <person name="Li C.Y."/>
            <person name="Huang L."/>
            <person name="Wang Z.W."/>
            <person name="Zhao X."/>
            <person name="Zhong W.Y."/>
            <person name="Peng D.H."/>
            <person name="Ahmad S."/>
            <person name="Lan S."/>
            <person name="Zhang J.S."/>
            <person name="Tsai W.C."/>
            <person name="Van de Peer Y."/>
            <person name="Liu Z.J."/>
        </authorList>
    </citation>
    <scope>NUCLEOTIDE SEQUENCE</scope>
    <source>
        <strain evidence="5">SCP</strain>
    </source>
</reference>
<keyword evidence="6" id="KW-1185">Reference proteome</keyword>
<evidence type="ECO:0000259" key="4">
    <source>
        <dbReference type="PROSITE" id="PS01031"/>
    </source>
</evidence>
<proteinExistence type="inferred from homology"/>
<dbReference type="SUPFAM" id="SSF49764">
    <property type="entry name" value="HSP20-like chaperones"/>
    <property type="match status" value="1"/>
</dbReference>
<dbReference type="InterPro" id="IPR044587">
    <property type="entry name" value="HSP21-like"/>
</dbReference>
<comment type="caution">
    <text evidence="5">The sequence shown here is derived from an EMBL/GenBank/DDBJ whole genome shotgun (WGS) entry which is preliminary data.</text>
</comment>
<keyword evidence="1" id="KW-0346">Stress response</keyword>
<dbReference type="PANTHER" id="PTHR46733">
    <property type="entry name" value="26.5 KDA HEAT SHOCK PROTEIN, MITOCHONDRIAL"/>
    <property type="match status" value="1"/>
</dbReference>
<dbReference type="PANTHER" id="PTHR46733:SF4">
    <property type="entry name" value="HEAT SHOCK PROTEIN 21, CHLOROPLASTIC"/>
    <property type="match status" value="1"/>
</dbReference>
<dbReference type="AlphaFoldDB" id="A0AAV9ADE5"/>
<gene>
    <name evidence="5" type="ORF">QJS04_geneDACA020364</name>
</gene>
<sequence>MATCTANNLLSSSPFLIIPKPRVGARSSERPCSVFFKPNGRRRVSLSERVPVFVSKATDPKDSSALDVHVDQKKDIGQQHRRPLRTAMEISPFEIECLGLVDTLSPMRTMRQMLDMMDRFFEDSMAFPEIRAPWDAQEDEKEIKLWFDMPGLSREEVRVSVEDDVLVIKGQHNSKGEDAWSSRSISSYNTRLTLPDNCDKNKVKAELKNGVLLVTIPKVEVEKKVIDVQIQ</sequence>
<evidence type="ECO:0000313" key="6">
    <source>
        <dbReference type="Proteomes" id="UP001179952"/>
    </source>
</evidence>
<dbReference type="Pfam" id="PF00011">
    <property type="entry name" value="HSP20"/>
    <property type="match status" value="1"/>
</dbReference>
<evidence type="ECO:0000256" key="3">
    <source>
        <dbReference type="RuleBase" id="RU003616"/>
    </source>
</evidence>
<dbReference type="Proteomes" id="UP001179952">
    <property type="component" value="Unassembled WGS sequence"/>
</dbReference>
<evidence type="ECO:0000313" key="5">
    <source>
        <dbReference type="EMBL" id="KAK1262099.1"/>
    </source>
</evidence>